<proteinExistence type="predicted"/>
<dbReference type="InterPro" id="IPR050553">
    <property type="entry name" value="Thioredoxin_ResA/DsbE_sf"/>
</dbReference>
<dbReference type="Proteomes" id="UP000000852">
    <property type="component" value="Chromosome"/>
</dbReference>
<sequence length="420" mass="48344">MKIQLKFLAAIMVVSMPCFAQNLALRVGQQLPDLEINKILYHISGTAKLSDFKGKLVILDFWSTACGPCIEGMPKMDSLQKEFSDKVVILPVYAFGKTFTVDIIERIDSFWKTNKYTSSTNLPSVLDSAFGSFFPVRVGYQVWIDSNRIVRAVTGPEYVNKKEIHKVINGLYPQWESEIKENSLNKTVSEYLSRAEFSGLKDQNYSFFTNYLKRVDTNSDIVKSDSQVLVSYKNCPIISFYWKYIRANNLFPTNVVIETKDSVRYFKKGYTNEWLRDHSYCYELKLNHKVADKDVADYIRQDANKYFGLNGRLETKRVSCLILKKVKKSAGMPNPGRLSKTPISQFYEELKSKQNSLWQTGKNALPILNEIDQKSISEISYPQALDLTNILELRKVLRSQGYDIVEEKRTLKTFVISEIN</sequence>
<dbReference type="OrthoDB" id="1118217at2"/>
<name>C6Y3L5_PEDHD</name>
<protein>
    <submittedName>
        <fullName evidence="3">Alkyl hydroperoxide reductase/ Thiol specific antioxidant/ Mal allergen</fullName>
    </submittedName>
</protein>
<dbReference type="InterPro" id="IPR013766">
    <property type="entry name" value="Thioredoxin_domain"/>
</dbReference>
<evidence type="ECO:0000313" key="4">
    <source>
        <dbReference type="Proteomes" id="UP000000852"/>
    </source>
</evidence>
<dbReference type="GO" id="GO:0016209">
    <property type="term" value="F:antioxidant activity"/>
    <property type="evidence" value="ECO:0007669"/>
    <property type="project" value="InterPro"/>
</dbReference>
<feature type="chain" id="PRO_5002973642" evidence="1">
    <location>
        <begin position="21"/>
        <end position="420"/>
    </location>
</feature>
<gene>
    <name evidence="3" type="ordered locus">Phep_1076</name>
</gene>
<dbReference type="GO" id="GO:0016491">
    <property type="term" value="F:oxidoreductase activity"/>
    <property type="evidence" value="ECO:0007669"/>
    <property type="project" value="InterPro"/>
</dbReference>
<dbReference type="InterPro" id="IPR036249">
    <property type="entry name" value="Thioredoxin-like_sf"/>
</dbReference>
<dbReference type="AlphaFoldDB" id="C6Y3L5"/>
<dbReference type="STRING" id="485917.Phep_1076"/>
<accession>C6Y3L5</accession>
<dbReference type="eggNOG" id="COG0526">
    <property type="taxonomic scope" value="Bacteria"/>
</dbReference>
<dbReference type="HOGENOM" id="CLU_033806_0_0_10"/>
<feature type="domain" description="Thioredoxin" evidence="2">
    <location>
        <begin position="25"/>
        <end position="173"/>
    </location>
</feature>
<dbReference type="InterPro" id="IPR000866">
    <property type="entry name" value="AhpC/TSA"/>
</dbReference>
<evidence type="ECO:0000313" key="3">
    <source>
        <dbReference type="EMBL" id="ACU03294.1"/>
    </source>
</evidence>
<dbReference type="RefSeq" id="WP_012781238.1">
    <property type="nucleotide sequence ID" value="NC_013061.1"/>
</dbReference>
<dbReference type="PANTHER" id="PTHR42852">
    <property type="entry name" value="THIOL:DISULFIDE INTERCHANGE PROTEIN DSBE"/>
    <property type="match status" value="1"/>
</dbReference>
<keyword evidence="1" id="KW-0732">Signal</keyword>
<evidence type="ECO:0000256" key="1">
    <source>
        <dbReference type="SAM" id="SignalP"/>
    </source>
</evidence>
<dbReference type="CDD" id="cd02966">
    <property type="entry name" value="TlpA_like_family"/>
    <property type="match status" value="1"/>
</dbReference>
<organism evidence="3 4">
    <name type="scientific">Pedobacter heparinus (strain ATCC 13125 / DSM 2366 / CIP 104194 / JCM 7457 / NBRC 12017 / NCIMB 9290 / NRRL B-14731 / HIM 762-3)</name>
    <dbReference type="NCBI Taxonomy" id="485917"/>
    <lineage>
        <taxon>Bacteria</taxon>
        <taxon>Pseudomonadati</taxon>
        <taxon>Bacteroidota</taxon>
        <taxon>Sphingobacteriia</taxon>
        <taxon>Sphingobacteriales</taxon>
        <taxon>Sphingobacteriaceae</taxon>
        <taxon>Pedobacter</taxon>
    </lineage>
</organism>
<dbReference type="Gene3D" id="3.40.30.10">
    <property type="entry name" value="Glutaredoxin"/>
    <property type="match status" value="1"/>
</dbReference>
<feature type="signal peptide" evidence="1">
    <location>
        <begin position="1"/>
        <end position="20"/>
    </location>
</feature>
<dbReference type="Pfam" id="PF00578">
    <property type="entry name" value="AhpC-TSA"/>
    <property type="match status" value="1"/>
</dbReference>
<evidence type="ECO:0000259" key="2">
    <source>
        <dbReference type="PROSITE" id="PS51352"/>
    </source>
</evidence>
<reference evidence="3 4" key="1">
    <citation type="journal article" date="2009" name="Stand. Genomic Sci.">
        <title>Complete genome sequence of Pedobacter heparinus type strain (HIM 762-3).</title>
        <authorList>
            <person name="Han C."/>
            <person name="Spring S."/>
            <person name="Lapidus A."/>
            <person name="Del Rio T.G."/>
            <person name="Tice H."/>
            <person name="Copeland A."/>
            <person name="Cheng J.F."/>
            <person name="Lucas S."/>
            <person name="Chen F."/>
            <person name="Nolan M."/>
            <person name="Bruce D."/>
            <person name="Goodwin L."/>
            <person name="Pitluck S."/>
            <person name="Ivanova N."/>
            <person name="Mavromatis K."/>
            <person name="Mikhailova N."/>
            <person name="Pati A."/>
            <person name="Chen A."/>
            <person name="Palaniappan K."/>
            <person name="Land M."/>
            <person name="Hauser L."/>
            <person name="Chang Y.J."/>
            <person name="Jeffries C.C."/>
            <person name="Saunders E."/>
            <person name="Chertkov O."/>
            <person name="Brettin T."/>
            <person name="Goker M."/>
            <person name="Rohde M."/>
            <person name="Bristow J."/>
            <person name="Eisen J.A."/>
            <person name="Markowitz V."/>
            <person name="Hugenholtz P."/>
            <person name="Kyrpides N.C."/>
            <person name="Klenk H.P."/>
            <person name="Detter J.C."/>
        </authorList>
    </citation>
    <scope>NUCLEOTIDE SEQUENCE [LARGE SCALE GENOMIC DNA]</scope>
    <source>
        <strain evidence="4">ATCC 13125 / DSM 2366 / CIP 104194 / JCM 7457 / NBRC 12017 / NCIMB 9290 / NRRL B-14731 / HIM 762-3</strain>
    </source>
</reference>
<dbReference type="EMBL" id="CP001681">
    <property type="protein sequence ID" value="ACU03294.1"/>
    <property type="molecule type" value="Genomic_DNA"/>
</dbReference>
<dbReference type="PROSITE" id="PS51352">
    <property type="entry name" value="THIOREDOXIN_2"/>
    <property type="match status" value="1"/>
</dbReference>
<dbReference type="KEGG" id="phe:Phep_1076"/>
<dbReference type="SMR" id="C6Y3L5"/>
<dbReference type="SUPFAM" id="SSF52833">
    <property type="entry name" value="Thioredoxin-like"/>
    <property type="match status" value="1"/>
</dbReference>
<keyword evidence="4" id="KW-1185">Reference proteome</keyword>
<dbReference type="PANTHER" id="PTHR42852:SF13">
    <property type="entry name" value="PROTEIN DIPZ"/>
    <property type="match status" value="1"/>
</dbReference>